<evidence type="ECO:0000313" key="2">
    <source>
        <dbReference type="Proteomes" id="UP000012073"/>
    </source>
</evidence>
<accession>R7Q489</accession>
<reference evidence="2" key="1">
    <citation type="journal article" date="2013" name="Proc. Natl. Acad. Sci. U.S.A.">
        <title>Genome structure and metabolic features in the red seaweed Chondrus crispus shed light on evolution of the Archaeplastida.</title>
        <authorList>
            <person name="Collen J."/>
            <person name="Porcel B."/>
            <person name="Carre W."/>
            <person name="Ball S.G."/>
            <person name="Chaparro C."/>
            <person name="Tonon T."/>
            <person name="Barbeyron T."/>
            <person name="Michel G."/>
            <person name="Noel B."/>
            <person name="Valentin K."/>
            <person name="Elias M."/>
            <person name="Artiguenave F."/>
            <person name="Arun A."/>
            <person name="Aury J.M."/>
            <person name="Barbosa-Neto J.F."/>
            <person name="Bothwell J.H."/>
            <person name="Bouget F.Y."/>
            <person name="Brillet L."/>
            <person name="Cabello-Hurtado F."/>
            <person name="Capella-Gutierrez S."/>
            <person name="Charrier B."/>
            <person name="Cladiere L."/>
            <person name="Cock J.M."/>
            <person name="Coelho S.M."/>
            <person name="Colleoni C."/>
            <person name="Czjzek M."/>
            <person name="Da Silva C."/>
            <person name="Delage L."/>
            <person name="Denoeud F."/>
            <person name="Deschamps P."/>
            <person name="Dittami S.M."/>
            <person name="Gabaldon T."/>
            <person name="Gachon C.M."/>
            <person name="Groisillier A."/>
            <person name="Herve C."/>
            <person name="Jabbari K."/>
            <person name="Katinka M."/>
            <person name="Kloareg B."/>
            <person name="Kowalczyk N."/>
            <person name="Labadie K."/>
            <person name="Leblanc C."/>
            <person name="Lopez P.J."/>
            <person name="McLachlan D.H."/>
            <person name="Meslet-Cladiere L."/>
            <person name="Moustafa A."/>
            <person name="Nehr Z."/>
            <person name="Nyvall Collen P."/>
            <person name="Panaud O."/>
            <person name="Partensky F."/>
            <person name="Poulain J."/>
            <person name="Rensing S.A."/>
            <person name="Rousvoal S."/>
            <person name="Samson G."/>
            <person name="Symeonidi A."/>
            <person name="Weissenbach J."/>
            <person name="Zambounis A."/>
            <person name="Wincker P."/>
            <person name="Boyen C."/>
        </authorList>
    </citation>
    <scope>NUCLEOTIDE SEQUENCE [LARGE SCALE GENOMIC DNA]</scope>
    <source>
        <strain evidence="2">cv. Stackhouse</strain>
    </source>
</reference>
<dbReference type="EMBL" id="HG001539">
    <property type="protein sequence ID" value="CDF32688.1"/>
    <property type="molecule type" value="Genomic_DNA"/>
</dbReference>
<protein>
    <recommendedName>
        <fullName evidence="3">MAU2 chromatid cohesion factor homolog</fullName>
    </recommendedName>
</protein>
<evidence type="ECO:0008006" key="3">
    <source>
        <dbReference type="Google" id="ProtNLM"/>
    </source>
</evidence>
<keyword evidence="2" id="KW-1185">Reference proteome</keyword>
<dbReference type="Gramene" id="CDF32688">
    <property type="protein sequence ID" value="CDF32688"/>
    <property type="gene ID" value="CHC_T00001562001"/>
</dbReference>
<dbReference type="GeneID" id="17320182"/>
<evidence type="ECO:0000313" key="1">
    <source>
        <dbReference type="EMBL" id="CDF32688.1"/>
    </source>
</evidence>
<dbReference type="AlphaFoldDB" id="R7Q489"/>
<dbReference type="RefSeq" id="XP_005712459.1">
    <property type="nucleotide sequence ID" value="XM_005712402.1"/>
</dbReference>
<name>R7Q489_CHOCR</name>
<sequence>MEGTPPQAILLIRQANTLAAANHHRPAAFFFSTASSVRGISPRVQARALYSSARHLYLYLAAATHDQLRLHEEPDSTRAIQHLRKCLLLTRSIPDVAKLPLSAFALLENIYTFIEDHNAAHREIKAAIQHLLSLVALQPRLVAHWWAYFQCCAIANAVARRISSPTIMHMAGDAAHECANHGDKTAAVAFNLTQCHIALSSPSPNVCDLDPMLSDAYTNLQALSRNPNPTISTRADLVYLALCYFVMLGCQHLRTGDLAGAHKMAIKGLRKFYGKLRNLQKENHHKSGVWTWLPSPMLSALTCHIIIATNPVDEEKRRSNYSLTALGKLGIHPDAIQSFDPSSLRVPGVPPRTPALLATALFEAAARIRLTSVDLGEAAPLISAALKTAFSDQQSRTEIKRIESGHAAHFDNILPPELPVSQVVSRCAVLLLAAEFYSLRGKLSSAMISREFLDLVLSSERFKDRDGNSIVSDTWQIAQSLSSLLSGNLRPEGIAPDMPVGMDAIEAAQRKGLDTRFGNRRVLGMAWFAIAVHQMRNHDVLDSEKALRIVLKIVHEPEGDNNQVVANVWAIMSGLTLNRGTIGHETQGMINSAINMSSSINDSLTLSRSLRQQRKWLSRISNDPAENRAAAEALGQQYQELKRKQRDGTLLLLADSS</sequence>
<organism evidence="1 2">
    <name type="scientific">Chondrus crispus</name>
    <name type="common">Carrageen Irish moss</name>
    <name type="synonym">Polymorpha crispa</name>
    <dbReference type="NCBI Taxonomy" id="2769"/>
    <lineage>
        <taxon>Eukaryota</taxon>
        <taxon>Rhodophyta</taxon>
        <taxon>Florideophyceae</taxon>
        <taxon>Rhodymeniophycidae</taxon>
        <taxon>Gigartinales</taxon>
        <taxon>Gigartinaceae</taxon>
        <taxon>Chondrus</taxon>
    </lineage>
</organism>
<dbReference type="KEGG" id="ccp:CHC_T00001562001"/>
<proteinExistence type="predicted"/>
<dbReference type="Proteomes" id="UP000012073">
    <property type="component" value="Unassembled WGS sequence"/>
</dbReference>
<gene>
    <name evidence="1" type="ORF">CHC_T00001562001</name>
</gene>